<dbReference type="Pfam" id="PF13671">
    <property type="entry name" value="AAA_33"/>
    <property type="match status" value="1"/>
</dbReference>
<dbReference type="SUPFAM" id="SSF52540">
    <property type="entry name" value="P-loop containing nucleoside triphosphate hydrolases"/>
    <property type="match status" value="1"/>
</dbReference>
<dbReference type="InterPro" id="IPR027417">
    <property type="entry name" value="P-loop_NTPase"/>
</dbReference>
<proteinExistence type="predicted"/>
<comment type="caution">
    <text evidence="1">The sequence shown here is derived from an EMBL/GenBank/DDBJ whole genome shotgun (WGS) entry which is preliminary data.</text>
</comment>
<reference evidence="2" key="1">
    <citation type="journal article" date="2019" name="Int. J. Syst. Evol. Microbiol.">
        <title>The Global Catalogue of Microorganisms (GCM) 10K type strain sequencing project: providing services to taxonomists for standard genome sequencing and annotation.</title>
        <authorList>
            <consortium name="The Broad Institute Genomics Platform"/>
            <consortium name="The Broad Institute Genome Sequencing Center for Infectious Disease"/>
            <person name="Wu L."/>
            <person name="Ma J."/>
        </authorList>
    </citation>
    <scope>NUCLEOTIDE SEQUENCE [LARGE SCALE GENOMIC DNA]</scope>
    <source>
        <strain evidence="2">NBRC 111756</strain>
    </source>
</reference>
<dbReference type="RefSeq" id="WP_379908498.1">
    <property type="nucleotide sequence ID" value="NZ_JBHSWE010000001.1"/>
</dbReference>
<keyword evidence="2" id="KW-1185">Reference proteome</keyword>
<gene>
    <name evidence="1" type="ORF">ACFQDL_07680</name>
</gene>
<organism evidence="1 2">
    <name type="scientific">Marinobacterium aestuariivivens</name>
    <dbReference type="NCBI Taxonomy" id="1698799"/>
    <lineage>
        <taxon>Bacteria</taxon>
        <taxon>Pseudomonadati</taxon>
        <taxon>Pseudomonadota</taxon>
        <taxon>Gammaproteobacteria</taxon>
        <taxon>Oceanospirillales</taxon>
        <taxon>Oceanospirillaceae</taxon>
        <taxon>Marinobacterium</taxon>
    </lineage>
</organism>
<evidence type="ECO:0000313" key="1">
    <source>
        <dbReference type="EMBL" id="MFC6669978.1"/>
    </source>
</evidence>
<evidence type="ECO:0000313" key="2">
    <source>
        <dbReference type="Proteomes" id="UP001596422"/>
    </source>
</evidence>
<dbReference type="EMBL" id="JBHSWE010000001">
    <property type="protein sequence ID" value="MFC6669978.1"/>
    <property type="molecule type" value="Genomic_DNA"/>
</dbReference>
<name>A0ABW1ZXP2_9GAMM</name>
<accession>A0ABW1ZXP2</accession>
<dbReference type="Proteomes" id="UP001596422">
    <property type="component" value="Unassembled WGS sequence"/>
</dbReference>
<dbReference type="Gene3D" id="3.40.50.300">
    <property type="entry name" value="P-loop containing nucleotide triphosphate hydrolases"/>
    <property type="match status" value="1"/>
</dbReference>
<protein>
    <submittedName>
        <fullName evidence="1">AAA family ATPase</fullName>
    </submittedName>
</protein>
<sequence length="169" mass="19040">MKQKGKLFFFCGKMGAGKSTTSKVVAMENNAVRISEDEWLSEHYPNQIQTFDDYLKLSGVIKPFIKSLVQSILDSGANVVMDFPANTVKQRAWFISLCSEIGCGHELLFLDLTDEQCLAQIAKRRIEQPERAQFDTEAVFAHVTKFFERPGDEEYLNIVHVAGNASQSI</sequence>